<evidence type="ECO:0000256" key="1">
    <source>
        <dbReference type="ARBA" id="ARBA00008668"/>
    </source>
</evidence>
<comment type="similarity">
    <text evidence="1">Belongs to the 'GDSL' lipolytic enzyme family.</text>
</comment>
<keyword evidence="3" id="KW-0378">Hydrolase</keyword>
<evidence type="ECO:0000256" key="4">
    <source>
        <dbReference type="ARBA" id="ARBA00023180"/>
    </source>
</evidence>
<name>A0A9N7R4R9_STRHE</name>
<accession>A0A9N7R4R9</accession>
<dbReference type="PANTHER" id="PTHR22835">
    <property type="entry name" value="ZINC FINGER FYVE DOMAIN CONTAINING PROTEIN"/>
    <property type="match status" value="1"/>
</dbReference>
<dbReference type="CDD" id="cd01837">
    <property type="entry name" value="SGNH_plant_lipase_like"/>
    <property type="match status" value="1"/>
</dbReference>
<evidence type="ECO:0000313" key="7">
    <source>
        <dbReference type="Proteomes" id="UP001153555"/>
    </source>
</evidence>
<dbReference type="SUPFAM" id="SSF52266">
    <property type="entry name" value="SGNH hydrolase"/>
    <property type="match status" value="2"/>
</dbReference>
<evidence type="ECO:0000256" key="2">
    <source>
        <dbReference type="ARBA" id="ARBA00022729"/>
    </source>
</evidence>
<evidence type="ECO:0000256" key="5">
    <source>
        <dbReference type="SAM" id="SignalP"/>
    </source>
</evidence>
<protein>
    <submittedName>
        <fullName evidence="6">GDSL esterase/lipase</fullName>
    </submittedName>
</protein>
<evidence type="ECO:0000313" key="6">
    <source>
        <dbReference type="EMBL" id="CAA0811274.1"/>
    </source>
</evidence>
<dbReference type="Gene3D" id="3.40.50.1110">
    <property type="entry name" value="SGNH hydrolase"/>
    <property type="match status" value="1"/>
</dbReference>
<dbReference type="InterPro" id="IPR035669">
    <property type="entry name" value="SGNH_plant_lipase-like"/>
</dbReference>
<reference evidence="6" key="1">
    <citation type="submission" date="2019-12" db="EMBL/GenBank/DDBJ databases">
        <authorList>
            <person name="Scholes J."/>
        </authorList>
    </citation>
    <scope>NUCLEOTIDE SEQUENCE</scope>
</reference>
<comment type="caution">
    <text evidence="6">The sequence shown here is derived from an EMBL/GenBank/DDBJ whole genome shotgun (WGS) entry which is preliminary data.</text>
</comment>
<sequence>MAITAKSAVYLLLILLCFCSLSMVKANPLGICRFDKIFQLGDSISDTGNLIRERRFGPATVYARLPYGQDFFHRTPTGRCSNGLLMIDFIARAAGLPLLHAYKDPNGEFSHGVNFAVAGSTALPSDTLAAMRVLSPGTRSSLEVQLDWLSTYLNSTCTHHRDCVEKVQNALFMVGEIGGNDYNFATFRAKKSMDELRRMVPRVVEAILNAVRRTIELGAKRVVVPGNFPVGCVPIYKTAFQTNNSPAYDNNRCLKHLNEFAEYHNRELQNGINKMIQEEKPNAIIVYADYYRAYEFLLHFAKHHGMDSERACCGTGGKYNFNTARMCGARGVPVCRKPHRYVSWDGIHMTQQGYRIMSGWLVRDLLPKLHCLESLPGLIPA</sequence>
<dbReference type="Pfam" id="PF00657">
    <property type="entry name" value="Lipase_GDSL"/>
    <property type="match status" value="1"/>
</dbReference>
<feature type="chain" id="PRO_5040201675" evidence="5">
    <location>
        <begin position="27"/>
        <end position="381"/>
    </location>
</feature>
<dbReference type="Proteomes" id="UP001153555">
    <property type="component" value="Unassembled WGS sequence"/>
</dbReference>
<dbReference type="AlphaFoldDB" id="A0A9N7R4R9"/>
<gene>
    <name evidence="6" type="ORF">SHERM_12481</name>
</gene>
<proteinExistence type="inferred from homology"/>
<keyword evidence="2 5" id="KW-0732">Signal</keyword>
<dbReference type="InterPro" id="IPR001087">
    <property type="entry name" value="GDSL"/>
</dbReference>
<organism evidence="6 7">
    <name type="scientific">Striga hermonthica</name>
    <name type="common">Purple witchweed</name>
    <name type="synonym">Buchnera hermonthica</name>
    <dbReference type="NCBI Taxonomy" id="68872"/>
    <lineage>
        <taxon>Eukaryota</taxon>
        <taxon>Viridiplantae</taxon>
        <taxon>Streptophyta</taxon>
        <taxon>Embryophyta</taxon>
        <taxon>Tracheophyta</taxon>
        <taxon>Spermatophyta</taxon>
        <taxon>Magnoliopsida</taxon>
        <taxon>eudicotyledons</taxon>
        <taxon>Gunneridae</taxon>
        <taxon>Pentapetalae</taxon>
        <taxon>asterids</taxon>
        <taxon>lamiids</taxon>
        <taxon>Lamiales</taxon>
        <taxon>Orobanchaceae</taxon>
        <taxon>Buchnereae</taxon>
        <taxon>Striga</taxon>
    </lineage>
</organism>
<dbReference type="GO" id="GO:0016788">
    <property type="term" value="F:hydrolase activity, acting on ester bonds"/>
    <property type="evidence" value="ECO:0007669"/>
    <property type="project" value="InterPro"/>
</dbReference>
<evidence type="ECO:0000256" key="3">
    <source>
        <dbReference type="ARBA" id="ARBA00022801"/>
    </source>
</evidence>
<dbReference type="PANTHER" id="PTHR22835:SF517">
    <property type="entry name" value="GDSL-LIKE LIPASE_ACYLHYDROLASE FAMILY PROTEIN, EXPRESSED"/>
    <property type="match status" value="1"/>
</dbReference>
<dbReference type="InterPro" id="IPR036514">
    <property type="entry name" value="SGNH_hydro_sf"/>
</dbReference>
<dbReference type="OrthoDB" id="864303at2759"/>
<keyword evidence="7" id="KW-1185">Reference proteome</keyword>
<keyword evidence="4" id="KW-0325">Glycoprotein</keyword>
<dbReference type="EMBL" id="CACSLK010008332">
    <property type="protein sequence ID" value="CAA0811274.1"/>
    <property type="molecule type" value="Genomic_DNA"/>
</dbReference>
<feature type="signal peptide" evidence="5">
    <location>
        <begin position="1"/>
        <end position="26"/>
    </location>
</feature>